<dbReference type="Proteomes" id="UP000887574">
    <property type="component" value="Unplaced"/>
</dbReference>
<feature type="domain" description="AMP-dependent synthetase/ligase" evidence="6">
    <location>
        <begin position="75"/>
        <end position="179"/>
    </location>
</feature>
<comment type="subcellular location">
    <subcellularLocation>
        <location evidence="1">Peroxisome</location>
    </subcellularLocation>
</comment>
<dbReference type="Pfam" id="PF00501">
    <property type="entry name" value="AMP-binding"/>
    <property type="match status" value="2"/>
</dbReference>
<dbReference type="Pfam" id="PF13193">
    <property type="entry name" value="AMP-binding_C"/>
    <property type="match status" value="1"/>
</dbReference>
<organism evidence="8 9">
    <name type="scientific">Ditylenchus dipsaci</name>
    <dbReference type="NCBI Taxonomy" id="166011"/>
    <lineage>
        <taxon>Eukaryota</taxon>
        <taxon>Metazoa</taxon>
        <taxon>Ecdysozoa</taxon>
        <taxon>Nematoda</taxon>
        <taxon>Chromadorea</taxon>
        <taxon>Rhabditida</taxon>
        <taxon>Tylenchina</taxon>
        <taxon>Tylenchomorpha</taxon>
        <taxon>Sphaerularioidea</taxon>
        <taxon>Anguinidae</taxon>
        <taxon>Anguininae</taxon>
        <taxon>Ditylenchus</taxon>
    </lineage>
</organism>
<dbReference type="InterPro" id="IPR036846">
    <property type="entry name" value="GM2-AP_sf"/>
</dbReference>
<dbReference type="PANTHER" id="PTHR24096:SF149">
    <property type="entry name" value="AMP-BINDING DOMAIN-CONTAINING PROTEIN-RELATED"/>
    <property type="match status" value="1"/>
</dbReference>
<dbReference type="SUPFAM" id="SSF56801">
    <property type="entry name" value="Acetyl-CoA synthetase-like"/>
    <property type="match status" value="1"/>
</dbReference>
<dbReference type="AlphaFoldDB" id="A0A915CP88"/>
<dbReference type="GO" id="GO:0005777">
    <property type="term" value="C:peroxisome"/>
    <property type="evidence" value="ECO:0007669"/>
    <property type="project" value="UniProtKB-SubCell"/>
</dbReference>
<keyword evidence="5" id="KW-0576">Peroxisome</keyword>
<dbReference type="SUPFAM" id="SSF63707">
    <property type="entry name" value="Ganglioside M2 (gm2) activator"/>
    <property type="match status" value="1"/>
</dbReference>
<evidence type="ECO:0000256" key="2">
    <source>
        <dbReference type="ARBA" id="ARBA00006432"/>
    </source>
</evidence>
<name>A0A915CP88_9BILA</name>
<dbReference type="InterPro" id="IPR045851">
    <property type="entry name" value="AMP-bd_C_sf"/>
</dbReference>
<dbReference type="Gene3D" id="3.30.300.30">
    <property type="match status" value="1"/>
</dbReference>
<proteinExistence type="inferred from homology"/>
<dbReference type="WBParaSite" id="jg11092">
    <property type="protein sequence ID" value="jg11092"/>
    <property type="gene ID" value="jg11092"/>
</dbReference>
<feature type="domain" description="AMP-binding enzyme C-terminal" evidence="7">
    <location>
        <begin position="310"/>
        <end position="359"/>
    </location>
</feature>
<dbReference type="PANTHER" id="PTHR24096">
    <property type="entry name" value="LONG-CHAIN-FATTY-ACID--COA LIGASE"/>
    <property type="match status" value="1"/>
</dbReference>
<keyword evidence="3" id="KW-0436">Ligase</keyword>
<feature type="domain" description="AMP-dependent synthetase/ligase" evidence="6">
    <location>
        <begin position="189"/>
        <end position="259"/>
    </location>
</feature>
<evidence type="ECO:0000256" key="1">
    <source>
        <dbReference type="ARBA" id="ARBA00004275"/>
    </source>
</evidence>
<dbReference type="GO" id="GO:0016405">
    <property type="term" value="F:CoA-ligase activity"/>
    <property type="evidence" value="ECO:0007669"/>
    <property type="project" value="TreeGrafter"/>
</dbReference>
<accession>A0A915CP88</accession>
<evidence type="ECO:0000313" key="8">
    <source>
        <dbReference type="Proteomes" id="UP000887574"/>
    </source>
</evidence>
<evidence type="ECO:0000259" key="6">
    <source>
        <dbReference type="Pfam" id="PF00501"/>
    </source>
</evidence>
<protein>
    <submittedName>
        <fullName evidence="9">Uncharacterized protein</fullName>
    </submittedName>
</protein>
<dbReference type="Gene3D" id="3.40.50.12780">
    <property type="entry name" value="N-terminal domain of ligase-like"/>
    <property type="match status" value="2"/>
</dbReference>
<reference evidence="9" key="1">
    <citation type="submission" date="2022-11" db="UniProtKB">
        <authorList>
            <consortium name="WormBaseParasite"/>
        </authorList>
    </citation>
    <scope>IDENTIFICATION</scope>
</reference>
<keyword evidence="8" id="KW-1185">Reference proteome</keyword>
<evidence type="ECO:0000313" key="9">
    <source>
        <dbReference type="WBParaSite" id="jg11092"/>
    </source>
</evidence>
<evidence type="ECO:0000256" key="3">
    <source>
        <dbReference type="ARBA" id="ARBA00022598"/>
    </source>
</evidence>
<evidence type="ECO:0000259" key="7">
    <source>
        <dbReference type="Pfam" id="PF13193"/>
    </source>
</evidence>
<dbReference type="InterPro" id="IPR000873">
    <property type="entry name" value="AMP-dep_synth/lig_dom"/>
</dbReference>
<evidence type="ECO:0000256" key="5">
    <source>
        <dbReference type="ARBA" id="ARBA00023140"/>
    </source>
</evidence>
<comment type="similarity">
    <text evidence="2">Belongs to the ATP-dependent AMP-binding enzyme family.</text>
</comment>
<sequence length="495" mass="54971">MDSKNFVTYSQLLFHQRIFESAEENKNGIALTNAETGENINFTTLRQRSLLLASSLTQEYGTNQIVDEKELLKLSNNLTLDDVILAPLSSGTTGTPKCVLLTHRNLNAATDILKSQLFDELSARHGRRSVIALLPFYHASGFWALCYCLLAGHHSVVMNKFQAPLLLSSIEDYKVFMIFSSALTIVELPGYGMTEVVVLSHLCPLDLPSTDEKHLNSCGKLLPGFECKLVDSETGELVTNCGQQGELWLKSDCVMKGYLDDEEETRLSLDSDGWYHTGDIVYFDEDGFYYVVGRIRNMIKVNGLQVSPIELENLLLAHEDVLESAVIGVPDDNRGEVPKAFVVLKIVDNVEAKVEEIFQFIHDKSKWERKLEFEPGSDSSGPKLVPRPGEPNCYTIGGRVTVFTEFKGDFSIYFELRSSANKKQVPESCSNQRPDGCGGFGSCLYCDACQTLSANKGIKAQLLLNGNPISCGEGLKPGSYDNLELKFACQMLMKF</sequence>
<keyword evidence="4" id="KW-0732">Signal</keyword>
<dbReference type="InterPro" id="IPR025110">
    <property type="entry name" value="AMP-bd_C"/>
</dbReference>
<dbReference type="InterPro" id="IPR042099">
    <property type="entry name" value="ANL_N_sf"/>
</dbReference>
<evidence type="ECO:0000256" key="4">
    <source>
        <dbReference type="ARBA" id="ARBA00022729"/>
    </source>
</evidence>